<dbReference type="SUPFAM" id="SSF53955">
    <property type="entry name" value="Lysozyme-like"/>
    <property type="match status" value="1"/>
</dbReference>
<organism evidence="2 3">
    <name type="scientific">[Clostridium] asparagiforme DSM 15981</name>
    <dbReference type="NCBI Taxonomy" id="518636"/>
    <lineage>
        <taxon>Bacteria</taxon>
        <taxon>Bacillati</taxon>
        <taxon>Bacillota</taxon>
        <taxon>Clostridia</taxon>
        <taxon>Lachnospirales</taxon>
        <taxon>Lachnospiraceae</taxon>
        <taxon>Enterocloster</taxon>
    </lineage>
</organism>
<comment type="caution">
    <text evidence="2">The sequence shown here is derived from an EMBL/GenBank/DDBJ whole genome shotgun (WGS) entry which is preliminary data.</text>
</comment>
<name>C0DAL0_9FIRM</name>
<sequence>MISWLIVAAVFSLIGLGIGVLIPQSGAADIEPEEVSPDVLIYGAPDGKIYEGGFPESYELENDFVFTTEIPVTFGEDLQEFTYYLSAAYDIDYTLVLAIISKESAFMPDGISSTNDYGLMQINACNHEWLTEELGITDFIDPYENIKAGLFILRGLFEKYDSTSKVLMAYNMGENGASKLWEQGIFESNYSKDVLQKQETYRQILGWAAIEGSAESD</sequence>
<dbReference type="HOGENOM" id="CLU_107984_0_0_9"/>
<reference evidence="2 3" key="2">
    <citation type="submission" date="2009-02" db="EMBL/GenBank/DDBJ databases">
        <title>Draft genome sequence of Clostridium asparagiforme (DSM 15981).</title>
        <authorList>
            <person name="Sudarsanam P."/>
            <person name="Ley R."/>
            <person name="Guruge J."/>
            <person name="Turnbaugh P.J."/>
            <person name="Mahowald M."/>
            <person name="Liep D."/>
            <person name="Gordon J."/>
        </authorList>
    </citation>
    <scope>NUCLEOTIDE SEQUENCE [LARGE SCALE GENOMIC DNA]</scope>
    <source>
        <strain evidence="2 3">DSM 15981</strain>
    </source>
</reference>
<evidence type="ECO:0000259" key="1">
    <source>
        <dbReference type="Pfam" id="PF01464"/>
    </source>
</evidence>
<dbReference type="AlphaFoldDB" id="C0DAL0"/>
<dbReference type="Gene3D" id="1.10.530.10">
    <property type="match status" value="1"/>
</dbReference>
<reference evidence="2 3" key="1">
    <citation type="submission" date="2009-01" db="EMBL/GenBank/DDBJ databases">
        <authorList>
            <person name="Fulton L."/>
            <person name="Clifton S."/>
            <person name="Fulton B."/>
            <person name="Xu J."/>
            <person name="Minx P."/>
            <person name="Pepin K.H."/>
            <person name="Johnson M."/>
            <person name="Bhonagiri V."/>
            <person name="Nash W.E."/>
            <person name="Mardis E.R."/>
            <person name="Wilson R.K."/>
        </authorList>
    </citation>
    <scope>NUCLEOTIDE SEQUENCE [LARGE SCALE GENOMIC DNA]</scope>
    <source>
        <strain evidence="2 3">DSM 15981</strain>
    </source>
</reference>
<accession>C0DAL0</accession>
<keyword evidence="3" id="KW-1185">Reference proteome</keyword>
<evidence type="ECO:0000313" key="3">
    <source>
        <dbReference type="Proteomes" id="UP000004756"/>
    </source>
</evidence>
<proteinExistence type="predicted"/>
<protein>
    <submittedName>
        <fullName evidence="2">Transglycosylase SLT domain protein</fullName>
    </submittedName>
</protein>
<gene>
    <name evidence="2" type="ORF">CLOSTASPAR_06313</name>
</gene>
<dbReference type="InterPro" id="IPR008258">
    <property type="entry name" value="Transglycosylase_SLT_dom_1"/>
</dbReference>
<dbReference type="Pfam" id="PF01464">
    <property type="entry name" value="SLT"/>
    <property type="match status" value="1"/>
</dbReference>
<dbReference type="EMBL" id="ACCJ01000536">
    <property type="protein sequence ID" value="EEG51640.1"/>
    <property type="molecule type" value="Genomic_DNA"/>
</dbReference>
<dbReference type="Proteomes" id="UP000004756">
    <property type="component" value="Unassembled WGS sequence"/>
</dbReference>
<dbReference type="InterPro" id="IPR023346">
    <property type="entry name" value="Lysozyme-like_dom_sf"/>
</dbReference>
<evidence type="ECO:0000313" key="2">
    <source>
        <dbReference type="EMBL" id="EEG51640.1"/>
    </source>
</evidence>
<feature type="domain" description="Transglycosylase SLT" evidence="1">
    <location>
        <begin position="87"/>
        <end position="177"/>
    </location>
</feature>